<dbReference type="InterPro" id="IPR050829">
    <property type="entry name" value="CorA_MIT"/>
</dbReference>
<dbReference type="Proteomes" id="UP001396898">
    <property type="component" value="Unassembled WGS sequence"/>
</dbReference>
<dbReference type="InterPro" id="IPR002523">
    <property type="entry name" value="MgTranspt_CorA/ZnTranspt_ZntB"/>
</dbReference>
<dbReference type="Pfam" id="PF01544">
    <property type="entry name" value="CorA"/>
    <property type="match status" value="1"/>
</dbReference>
<feature type="compositionally biased region" description="Polar residues" evidence="5">
    <location>
        <begin position="715"/>
        <end position="725"/>
    </location>
</feature>
<evidence type="ECO:0000256" key="6">
    <source>
        <dbReference type="SAM" id="Phobius"/>
    </source>
</evidence>
<protein>
    <submittedName>
        <fullName evidence="7">Uncharacterized protein</fullName>
    </submittedName>
</protein>
<evidence type="ECO:0000256" key="4">
    <source>
        <dbReference type="ARBA" id="ARBA00023136"/>
    </source>
</evidence>
<evidence type="ECO:0000256" key="3">
    <source>
        <dbReference type="ARBA" id="ARBA00022989"/>
    </source>
</evidence>
<evidence type="ECO:0000313" key="7">
    <source>
        <dbReference type="EMBL" id="KAK8015812.1"/>
    </source>
</evidence>
<accession>A0ABR1RLR0</accession>
<dbReference type="Gene3D" id="1.20.58.340">
    <property type="entry name" value="Magnesium transport protein CorA, transmembrane region"/>
    <property type="match status" value="1"/>
</dbReference>
<evidence type="ECO:0000313" key="8">
    <source>
        <dbReference type="Proteomes" id="UP001396898"/>
    </source>
</evidence>
<dbReference type="InterPro" id="IPR045863">
    <property type="entry name" value="CorA_TM1_TM2"/>
</dbReference>
<feature type="region of interest" description="Disordered" evidence="5">
    <location>
        <begin position="162"/>
        <end position="189"/>
    </location>
</feature>
<gene>
    <name evidence="7" type="ORF">PG991_008700</name>
</gene>
<dbReference type="EMBL" id="JAQQWI010000012">
    <property type="protein sequence ID" value="KAK8015812.1"/>
    <property type="molecule type" value="Genomic_DNA"/>
</dbReference>
<keyword evidence="4 6" id="KW-0472">Membrane</keyword>
<dbReference type="PANTHER" id="PTHR47685">
    <property type="entry name" value="MAGNESIUM TRANSPORT PROTEIN CORA"/>
    <property type="match status" value="1"/>
</dbReference>
<feature type="region of interest" description="Disordered" evidence="5">
    <location>
        <begin position="708"/>
        <end position="730"/>
    </location>
</feature>
<evidence type="ECO:0000256" key="1">
    <source>
        <dbReference type="ARBA" id="ARBA00004141"/>
    </source>
</evidence>
<comment type="subcellular location">
    <subcellularLocation>
        <location evidence="1">Membrane</location>
        <topology evidence="1">Multi-pass membrane protein</topology>
    </subcellularLocation>
</comment>
<proteinExistence type="predicted"/>
<keyword evidence="2 6" id="KW-0812">Transmembrane</keyword>
<reference evidence="7 8" key="1">
    <citation type="submission" date="2023-01" db="EMBL/GenBank/DDBJ databases">
        <title>Analysis of 21 Apiospora genomes using comparative genomics revels a genus with tremendous synthesis potential of carbohydrate active enzymes and secondary metabolites.</title>
        <authorList>
            <person name="Sorensen T."/>
        </authorList>
    </citation>
    <scope>NUCLEOTIDE SEQUENCE [LARGE SCALE GENOMIC DNA]</scope>
    <source>
        <strain evidence="7 8">CBS 20057</strain>
    </source>
</reference>
<sequence>MSTESHQRHSSPPSYTKPLMCLSSEPHAISDHMLHYLGCLQYCERESLFEENNEIWKEEIKHHERMFPNSRTSPEDHVKKKREIWRKDCEEELARVAILREAVKDDVRNSHLDKSIRDSSKKWMAYKGRQGRPPTNNMPQAAKYNLEKDINIPIVQYQLRGGGNGAARSEEERGLEGEANPDQRVWGDFPDQETNLNVLGKDPDVNLLSQDRHPDRINNRLTHLIHNALSRYFGEERPDRQATRRELGKPPNTRAAMLLRDPFWQGRLQGGEADPPHARYMRPICVTASSEPQRVDITPRNLVLFMPFLHWGTSRQRGKYAQAIRRTVHRNKRREYQEQMDMKRKRIDVRNAAHPGFSSPNVWLGAPEKSENSPVIESFADAIPRIYFPNALPVDKYNRYIIKHPLGQYLLDAARLYEGMSNYRDQTLVKNYLGGETCLHVRRTLDQAYYWTLNKTERRDRDQVVYRATTVQANHYHQYDRERARWPQHEDFLYQGDCPECARNIREVSRVIMVDQLWLWILDEKTIITCFPNRYGVRNHDTSGVHQSIKRRLEVTPQIRTVFDLGLVILDECSNVFFDRTTVDTSQPSVVDIFSTAIGEIMLRYTLAFERLWQWTQHTTKIDWSNSNSSSRLGKYSINIDFEGGLKREIQDIIEELDIMLHTIQYHRTVLKQYVHSVEKILSPHSDFGYGRATPETDSNCHGAPFLTENHDTDSQQSIPQGTDTTSEKGFKEKGYRKQDYDWFKLKADELSGLVEERIAELFELRAAAVSTADNVKDILDLKQQQAGVVQAWQAVGQAAETIKQGRSIMVFTFVTIVFLPLSFMSSIFGMNNQEFSGEGLPIRDEIRLMSLRSSIGSGYFGHSCWGIVQLLASSRDVGGLQAGVGTVARENQAVRTVEGHWQARRGYNQGG</sequence>
<organism evidence="7 8">
    <name type="scientific">Apiospora marii</name>
    <dbReference type="NCBI Taxonomy" id="335849"/>
    <lineage>
        <taxon>Eukaryota</taxon>
        <taxon>Fungi</taxon>
        <taxon>Dikarya</taxon>
        <taxon>Ascomycota</taxon>
        <taxon>Pezizomycotina</taxon>
        <taxon>Sordariomycetes</taxon>
        <taxon>Xylariomycetidae</taxon>
        <taxon>Amphisphaeriales</taxon>
        <taxon>Apiosporaceae</taxon>
        <taxon>Apiospora</taxon>
    </lineage>
</organism>
<feature type="transmembrane region" description="Helical" evidence="6">
    <location>
        <begin position="809"/>
        <end position="829"/>
    </location>
</feature>
<evidence type="ECO:0000256" key="2">
    <source>
        <dbReference type="ARBA" id="ARBA00022692"/>
    </source>
</evidence>
<dbReference type="PANTHER" id="PTHR47685:SF1">
    <property type="entry name" value="MAGNESIUM TRANSPORT PROTEIN CORA"/>
    <property type="match status" value="1"/>
</dbReference>
<name>A0ABR1RLR0_9PEZI</name>
<keyword evidence="8" id="KW-1185">Reference proteome</keyword>
<comment type="caution">
    <text evidence="7">The sequence shown here is derived from an EMBL/GenBank/DDBJ whole genome shotgun (WGS) entry which is preliminary data.</text>
</comment>
<dbReference type="SUPFAM" id="SSF144083">
    <property type="entry name" value="Magnesium transport protein CorA, transmembrane region"/>
    <property type="match status" value="1"/>
</dbReference>
<evidence type="ECO:0000256" key="5">
    <source>
        <dbReference type="SAM" id="MobiDB-lite"/>
    </source>
</evidence>
<keyword evidence="3 6" id="KW-1133">Transmembrane helix</keyword>